<evidence type="ECO:0000256" key="3">
    <source>
        <dbReference type="ARBA" id="ARBA00023125"/>
    </source>
</evidence>
<accession>A0A6L5TB18</accession>
<keyword evidence="3" id="KW-0238">DNA-binding</keyword>
<comment type="similarity">
    <text evidence="1">Belongs to the type-I restriction system S methylase family.</text>
</comment>
<dbReference type="GO" id="GO:0003677">
    <property type="term" value="F:DNA binding"/>
    <property type="evidence" value="ECO:0007669"/>
    <property type="project" value="UniProtKB-KW"/>
</dbReference>
<evidence type="ECO:0000313" key="6">
    <source>
        <dbReference type="Proteomes" id="UP000479563"/>
    </source>
</evidence>
<keyword evidence="5" id="KW-0255">Endonuclease</keyword>
<keyword evidence="2" id="KW-0680">Restriction system</keyword>
<dbReference type="PANTHER" id="PTHR30408:SF12">
    <property type="entry name" value="TYPE I RESTRICTION ENZYME MJAVIII SPECIFICITY SUBUNIT"/>
    <property type="match status" value="1"/>
</dbReference>
<keyword evidence="5" id="KW-0378">Hydrolase</keyword>
<dbReference type="Proteomes" id="UP000479563">
    <property type="component" value="Unassembled WGS sequence"/>
</dbReference>
<dbReference type="Gene3D" id="1.10.287.1120">
    <property type="entry name" value="Bipartite methylase S protein"/>
    <property type="match status" value="1"/>
</dbReference>
<evidence type="ECO:0000256" key="1">
    <source>
        <dbReference type="ARBA" id="ARBA00010923"/>
    </source>
</evidence>
<dbReference type="AlphaFoldDB" id="A0A6L5TB18"/>
<gene>
    <name evidence="5" type="ORF">GKE07_12320</name>
</gene>
<keyword evidence="5" id="KW-0540">Nuclease</keyword>
<dbReference type="EMBL" id="WKQP01000021">
    <property type="protein sequence ID" value="MSC60968.1"/>
    <property type="molecule type" value="Genomic_DNA"/>
</dbReference>
<reference evidence="5 6" key="1">
    <citation type="journal article" date="2019" name="Nat. Med.">
        <title>A library of human gut bacterial isolates paired with longitudinal multiomics data enables mechanistic microbiome research.</title>
        <authorList>
            <person name="Poyet M."/>
            <person name="Groussin M."/>
            <person name="Gibbons S.M."/>
            <person name="Avila-Pacheco J."/>
            <person name="Jiang X."/>
            <person name="Kearney S.M."/>
            <person name="Perrotta A.R."/>
            <person name="Berdy B."/>
            <person name="Zhao S."/>
            <person name="Lieberman T.D."/>
            <person name="Swanson P.K."/>
            <person name="Smith M."/>
            <person name="Roesemann S."/>
            <person name="Alexander J.E."/>
            <person name="Rich S.A."/>
            <person name="Livny J."/>
            <person name="Vlamakis H."/>
            <person name="Clish C."/>
            <person name="Bullock K."/>
            <person name="Deik A."/>
            <person name="Scott J."/>
            <person name="Pierce K.A."/>
            <person name="Xavier R.J."/>
            <person name="Alm E.J."/>
        </authorList>
    </citation>
    <scope>NUCLEOTIDE SEQUENCE [LARGE SCALE GENOMIC DNA]</scope>
    <source>
        <strain evidence="5 6">BIOML-A11</strain>
    </source>
</reference>
<dbReference type="InterPro" id="IPR052021">
    <property type="entry name" value="Type-I_RS_S_subunit"/>
</dbReference>
<dbReference type="Pfam" id="PF01420">
    <property type="entry name" value="Methylase_S"/>
    <property type="match status" value="2"/>
</dbReference>
<dbReference type="PANTHER" id="PTHR30408">
    <property type="entry name" value="TYPE-1 RESTRICTION ENZYME ECOKI SPECIFICITY PROTEIN"/>
    <property type="match status" value="1"/>
</dbReference>
<feature type="domain" description="Type I restriction modification DNA specificity" evidence="4">
    <location>
        <begin position="13"/>
        <end position="189"/>
    </location>
</feature>
<evidence type="ECO:0000256" key="2">
    <source>
        <dbReference type="ARBA" id="ARBA00022747"/>
    </source>
</evidence>
<name>A0A6L5TB18_9FIRM</name>
<dbReference type="SUPFAM" id="SSF116734">
    <property type="entry name" value="DNA methylase specificity domain"/>
    <property type="match status" value="2"/>
</dbReference>
<dbReference type="RefSeq" id="WP_154267333.1">
    <property type="nucleotide sequence ID" value="NZ_WKQP01000021.1"/>
</dbReference>
<feature type="domain" description="Type I restriction modification DNA specificity" evidence="4">
    <location>
        <begin position="222"/>
        <end position="411"/>
    </location>
</feature>
<comment type="caution">
    <text evidence="5">The sequence shown here is derived from an EMBL/GenBank/DDBJ whole genome shotgun (WGS) entry which is preliminary data.</text>
</comment>
<dbReference type="Gene3D" id="3.90.220.20">
    <property type="entry name" value="DNA methylase specificity domains"/>
    <property type="match status" value="2"/>
</dbReference>
<sequence length="423" mass="48549">MENPKIRFKGFTKDWEQRRFGEITELKSASRVHKDEWTSNGVPFYRSSDVMTAINGTENEKAFISEELYEKLSKVSGKLEEGDILVTGGGSVGNPYIVPDNKPLYTKDADLLWIKNKGKFHPYFLYEFFFSPTFRNYLGSISHVGTIAHYTITQLSDTPIGLPIFEEQKEVGEYFQSLDRLITLHQRKCDQTKNLKKYMLQKMFPQNGAKVPEIRFDGYTYDWEQRKLGEVLISLQNNTLSRADLSNETGIAKNVHYGDVLIKFGDVLDVSREQLPMIKDEKILDKYKASFLQNGDVIIADTAEDTTVGKCSEIAGLRDEVVLSGLHTIPYRPVEKFATGYLGYYLNASAYHDQLIPLMQGIKVTSISKYAMQDTDIVYPKSIEEQAMIGSYFQSLDHLITLHQRKCDELKKMKKYMLQNMFI</sequence>
<organism evidence="5 6">
    <name type="scientific">Agathobacter rectalis</name>
    <dbReference type="NCBI Taxonomy" id="39491"/>
    <lineage>
        <taxon>Bacteria</taxon>
        <taxon>Bacillati</taxon>
        <taxon>Bacillota</taxon>
        <taxon>Clostridia</taxon>
        <taxon>Lachnospirales</taxon>
        <taxon>Lachnospiraceae</taxon>
        <taxon>Agathobacter</taxon>
    </lineage>
</organism>
<proteinExistence type="inferred from homology"/>
<dbReference type="GO" id="GO:0004519">
    <property type="term" value="F:endonuclease activity"/>
    <property type="evidence" value="ECO:0007669"/>
    <property type="project" value="UniProtKB-KW"/>
</dbReference>
<protein>
    <submittedName>
        <fullName evidence="5">Restriction endonuclease subunit S</fullName>
    </submittedName>
</protein>
<evidence type="ECO:0000259" key="4">
    <source>
        <dbReference type="Pfam" id="PF01420"/>
    </source>
</evidence>
<dbReference type="InterPro" id="IPR044946">
    <property type="entry name" value="Restrct_endonuc_typeI_TRD_sf"/>
</dbReference>
<dbReference type="GO" id="GO:0009307">
    <property type="term" value="P:DNA restriction-modification system"/>
    <property type="evidence" value="ECO:0007669"/>
    <property type="project" value="UniProtKB-KW"/>
</dbReference>
<evidence type="ECO:0000313" key="5">
    <source>
        <dbReference type="EMBL" id="MSC60968.1"/>
    </source>
</evidence>
<dbReference type="InterPro" id="IPR000055">
    <property type="entry name" value="Restrct_endonuc_typeI_TRD"/>
</dbReference>